<dbReference type="Pfam" id="PF01419">
    <property type="entry name" value="Jacalin"/>
    <property type="match status" value="1"/>
</dbReference>
<keyword evidence="4" id="KW-1185">Reference proteome</keyword>
<dbReference type="InterPro" id="IPR053002">
    <property type="entry name" value="Metalloproteinase_M10B"/>
</dbReference>
<dbReference type="PROSITE" id="PS51752">
    <property type="entry name" value="JACALIN_LECTIN"/>
    <property type="match status" value="1"/>
</dbReference>
<reference evidence="2" key="2">
    <citation type="submission" date="2019-06" db="EMBL/GenBank/DDBJ databases">
        <title>Genomics analysis of Aphanomyces spp. identifies a new class of oomycete effector associated with host adaptation.</title>
        <authorList>
            <person name="Gaulin E."/>
        </authorList>
    </citation>
    <scope>NUCLEOTIDE SEQUENCE</scope>
    <source>
        <strain evidence="2">CBS 578.67</strain>
    </source>
</reference>
<evidence type="ECO:0000313" key="4">
    <source>
        <dbReference type="Proteomes" id="UP000332933"/>
    </source>
</evidence>
<dbReference type="InterPro" id="IPR001229">
    <property type="entry name" value="Jacalin-like_lectin_dom"/>
</dbReference>
<dbReference type="Gene3D" id="2.100.10.30">
    <property type="entry name" value="Jacalin-like lectin domain"/>
    <property type="match status" value="1"/>
</dbReference>
<evidence type="ECO:0000259" key="1">
    <source>
        <dbReference type="PROSITE" id="PS51752"/>
    </source>
</evidence>
<dbReference type="EMBL" id="CAADRA010000013">
    <property type="protein sequence ID" value="VFT77526.1"/>
    <property type="molecule type" value="Genomic_DNA"/>
</dbReference>
<feature type="domain" description="Jacalin-type lectin" evidence="1">
    <location>
        <begin position="1"/>
        <end position="138"/>
    </location>
</feature>
<evidence type="ECO:0000313" key="3">
    <source>
        <dbReference type="EMBL" id="VFT77526.1"/>
    </source>
</evidence>
<accession>A0A485K7F9</accession>
<name>A0A485K7F9_9STRA</name>
<dbReference type="SUPFAM" id="SSF51101">
    <property type="entry name" value="Mannose-binding lectins"/>
    <property type="match status" value="1"/>
</dbReference>
<dbReference type="AlphaFoldDB" id="A0A485K7F9"/>
<dbReference type="PANTHER" id="PTHR21054:SF2">
    <property type="entry name" value="MIP04191P"/>
    <property type="match status" value="1"/>
</dbReference>
<sequence>MFGRAGQGLYDGSQVAFGSDTHGCQDIAGFLISCGQYCDRIESLTIPNDLLLAGLSVGGKHNIFILMDGEYILKIDVYAVAWVDGFRSHTNFRSSRVFGGGRGMAAQNFEAPSGYYFYSLFGSHGDNHVGKLGAYAAPLPLHIEVHLSAGQTPQNVPGLFSSINSIFSAPTQTPFGPVGAGEGDGVQDPFSFKDMGAILISCAHYVTELKHLSVYEYKQKLPRAIFAMLMSTFLLLGQMNT</sequence>
<dbReference type="EMBL" id="VJMH01000013">
    <property type="protein sequence ID" value="KAF0720456.1"/>
    <property type="molecule type" value="Genomic_DNA"/>
</dbReference>
<proteinExistence type="predicted"/>
<reference evidence="3 4" key="1">
    <citation type="submission" date="2019-03" db="EMBL/GenBank/DDBJ databases">
        <authorList>
            <person name="Gaulin E."/>
            <person name="Dumas B."/>
        </authorList>
    </citation>
    <scope>NUCLEOTIDE SEQUENCE [LARGE SCALE GENOMIC DNA]</scope>
    <source>
        <strain evidence="3">CBS 568.67</strain>
    </source>
</reference>
<organism evidence="3 4">
    <name type="scientific">Aphanomyces stellatus</name>
    <dbReference type="NCBI Taxonomy" id="120398"/>
    <lineage>
        <taxon>Eukaryota</taxon>
        <taxon>Sar</taxon>
        <taxon>Stramenopiles</taxon>
        <taxon>Oomycota</taxon>
        <taxon>Saprolegniomycetes</taxon>
        <taxon>Saprolegniales</taxon>
        <taxon>Verrucalvaceae</taxon>
        <taxon>Aphanomyces</taxon>
    </lineage>
</organism>
<dbReference type="PANTHER" id="PTHR21054">
    <property type="entry name" value="ZINC METALLOPROTEINASE-RELATED"/>
    <property type="match status" value="1"/>
</dbReference>
<dbReference type="OrthoDB" id="122022at2759"/>
<protein>
    <submittedName>
        <fullName evidence="3">Aste57867_300 protein</fullName>
    </submittedName>
</protein>
<gene>
    <name evidence="3" type="primary">Aste57867_300</name>
    <name evidence="2" type="ORF">As57867_000300</name>
    <name evidence="3" type="ORF">ASTE57867_300</name>
</gene>
<dbReference type="InterPro" id="IPR036404">
    <property type="entry name" value="Jacalin-like_lectin_dom_sf"/>
</dbReference>
<dbReference type="Proteomes" id="UP000332933">
    <property type="component" value="Unassembled WGS sequence"/>
</dbReference>
<evidence type="ECO:0000313" key="2">
    <source>
        <dbReference type="EMBL" id="KAF0720456.1"/>
    </source>
</evidence>